<name>K0AYW3_GOTA9</name>
<dbReference type="GO" id="GO:0009435">
    <property type="term" value="P:NAD+ biosynthetic process"/>
    <property type="evidence" value="ECO:0007669"/>
    <property type="project" value="InterPro"/>
</dbReference>
<dbReference type="SUPFAM" id="SSF51690">
    <property type="entry name" value="Nicotinate/Quinolinate PRTase C-terminal domain-like"/>
    <property type="match status" value="1"/>
</dbReference>
<dbReference type="STRING" id="1128398.Curi_c05310"/>
<dbReference type="EC" id="6.3.4.21" evidence="1"/>
<dbReference type="AlphaFoldDB" id="K0AYW3"/>
<dbReference type="InterPro" id="IPR037128">
    <property type="entry name" value="Quinolinate_PRibosylTase_N_sf"/>
</dbReference>
<dbReference type="GO" id="GO:0016763">
    <property type="term" value="F:pentosyltransferase activity"/>
    <property type="evidence" value="ECO:0007669"/>
    <property type="project" value="InterPro"/>
</dbReference>
<dbReference type="PANTHER" id="PTHR43202:SF1">
    <property type="entry name" value="NICOTINATE PHOSPHORIBOSYLTRANSFERASE"/>
    <property type="match status" value="1"/>
</dbReference>
<evidence type="ECO:0000313" key="1">
    <source>
        <dbReference type="EMBL" id="AFS77606.1"/>
    </source>
</evidence>
<proteinExistence type="predicted"/>
<reference evidence="1 2" key="1">
    <citation type="journal article" date="2012" name="PLoS ONE">
        <title>The purine-utilizing bacterium Clostridium acidurici 9a: a genome-guided metabolic reconsideration.</title>
        <authorList>
            <person name="Hartwich K."/>
            <person name="Poehlein A."/>
            <person name="Daniel R."/>
        </authorList>
    </citation>
    <scope>NUCLEOTIDE SEQUENCE [LARGE SCALE GENOMIC DNA]</scope>
    <source>
        <strain evidence="2">ATCC 7906 / DSM 604 / BCRC 14475 / CIP 104303 / KCTC 5404 / NCIMB 10678 / 9a</strain>
    </source>
</reference>
<dbReference type="Gene3D" id="3.90.1170.20">
    <property type="entry name" value="Quinolinate phosphoribosyl transferase, N-terminal domain"/>
    <property type="match status" value="1"/>
</dbReference>
<dbReference type="PATRIC" id="fig|1128398.3.peg.557"/>
<dbReference type="Gene3D" id="3.20.20.70">
    <property type="entry name" value="Aldolase class I"/>
    <property type="match status" value="1"/>
</dbReference>
<dbReference type="SUPFAM" id="SSF54675">
    <property type="entry name" value="Nicotinate/Quinolinate PRTase N-terminal domain-like"/>
    <property type="match status" value="1"/>
</dbReference>
<dbReference type="PANTHER" id="PTHR43202">
    <property type="entry name" value="NICOTINATE-NUCLEOTIDE PYROPHOSPHORYLASE"/>
    <property type="match status" value="1"/>
</dbReference>
<accession>K0AYW3</accession>
<keyword evidence="1" id="KW-0328">Glycosyltransferase</keyword>
<dbReference type="GO" id="GO:0004516">
    <property type="term" value="F:nicotinate phosphoribosyltransferase activity"/>
    <property type="evidence" value="ECO:0007669"/>
    <property type="project" value="UniProtKB-EC"/>
</dbReference>
<dbReference type="Proteomes" id="UP000006094">
    <property type="component" value="Chromosome"/>
</dbReference>
<protein>
    <submittedName>
        <fullName evidence="1">Nicotinic phosphoribosyltransferase</fullName>
        <ecNumber evidence="1">6.3.4.21</ecNumber>
    </submittedName>
</protein>
<dbReference type="InterPro" id="IPR013785">
    <property type="entry name" value="Aldolase_TIM"/>
</dbReference>
<organism evidence="1 2">
    <name type="scientific">Gottschalkia acidurici (strain ATCC 7906 / DSM 604 / BCRC 14475 / CIP 104303 / KCTC 5404 / NCIMB 10678 / 9a)</name>
    <name type="common">Clostridium acidurici</name>
    <dbReference type="NCBI Taxonomy" id="1128398"/>
    <lineage>
        <taxon>Bacteria</taxon>
        <taxon>Bacillati</taxon>
        <taxon>Bacillota</taxon>
        <taxon>Tissierellia</taxon>
        <taxon>Tissierellales</taxon>
        <taxon>Gottschalkiaceae</taxon>
        <taxon>Gottschalkia</taxon>
    </lineage>
</organism>
<dbReference type="InterPro" id="IPR036068">
    <property type="entry name" value="Nicotinate_pribotase-like_C"/>
</dbReference>
<evidence type="ECO:0000313" key="2">
    <source>
        <dbReference type="Proteomes" id="UP000006094"/>
    </source>
</evidence>
<keyword evidence="1" id="KW-0808">Transferase</keyword>
<dbReference type="InterPro" id="IPR053190">
    <property type="entry name" value="NAPRTase-like"/>
</dbReference>
<dbReference type="EMBL" id="CP003326">
    <property type="protein sequence ID" value="AFS77606.1"/>
    <property type="molecule type" value="Genomic_DNA"/>
</dbReference>
<gene>
    <name evidence="1" type="ordered locus">Curi_c05310</name>
</gene>
<dbReference type="HOGENOM" id="CLU_043773_1_0_9"/>
<keyword evidence="1" id="KW-0436">Ligase</keyword>
<sequence>MILILEKQYCQYDNIKKLRGIVRMSVFNGKRLPIEIFKMTEEIIDKIRSGWYSDEYFNNTLRVLTSLSKEGYKFGDKENDLNGIVSVREVENGDIIVEMQFFTRRKPFSLVVGVDEALAILKVGTGYRDEDGIFINTFEELEIEAIQDGNIVSYDGNPLNIKPVLKIRGKYRYFGHLETTILGVLSVPTRVATNVYNVLMASKGKQILFFPARFDHYKMQGIDGYAYWIAVQRYKMDFGIDAKASVSTHEQGDWWGGKAGGTISHSTIACFLGNTAETMVQFARLMPIEVPRIALVDFHNDCIGESIKVIKAMWNEFWKNWRIGNKEEAERYRLFGVRPDTSQNMRDESVEPLFVKELDNGVTPRLVYNIRKAIDAYWEELVKDYNYIDMSEATALAKVFCNDIKIAVTGGFNADKISRFEEINAPVDIYGVGSSLLENSSCNGTNNDYTADIVRVKVNSKFYPLSKVGRSVCYNEDLEIIDTNNLWN</sequence>
<dbReference type="KEGG" id="cad:Curi_c05310"/>
<keyword evidence="2" id="KW-1185">Reference proteome</keyword>
<dbReference type="eggNOG" id="COG1488">
    <property type="taxonomic scope" value="Bacteria"/>
</dbReference>